<feature type="non-terminal residue" evidence="2">
    <location>
        <position position="1"/>
    </location>
</feature>
<name>X0W841_9ZZZZ</name>
<dbReference type="InterPro" id="IPR020051">
    <property type="entry name" value="SagB-type_dehydrogenase"/>
</dbReference>
<dbReference type="InterPro" id="IPR000415">
    <property type="entry name" value="Nitroreductase-like"/>
</dbReference>
<evidence type="ECO:0000259" key="1">
    <source>
        <dbReference type="Pfam" id="PF00881"/>
    </source>
</evidence>
<dbReference type="InterPro" id="IPR052544">
    <property type="entry name" value="Bacteriocin_Proc_Enz"/>
</dbReference>
<dbReference type="InterPro" id="IPR029479">
    <property type="entry name" value="Nitroreductase"/>
</dbReference>
<sequence>GQQGVNGLGEGVHHYIPQRHSLELTLQGDVRRTLARLSSEQMFIAEAPLSLLITAEYERTTKKYSGRGVRYVHMEAGHVGQNVCLQAEALGLGTVTIGAFQDEEISQALNLPPSHRPLYVMPIGHPE</sequence>
<dbReference type="Gene3D" id="3.40.109.10">
    <property type="entry name" value="NADH Oxidase"/>
    <property type="match status" value="1"/>
</dbReference>
<evidence type="ECO:0000313" key="2">
    <source>
        <dbReference type="EMBL" id="GAG26770.1"/>
    </source>
</evidence>
<dbReference type="NCBIfam" id="TIGR03605">
    <property type="entry name" value="antibiot_sagB"/>
    <property type="match status" value="1"/>
</dbReference>
<dbReference type="GO" id="GO:0016491">
    <property type="term" value="F:oxidoreductase activity"/>
    <property type="evidence" value="ECO:0007669"/>
    <property type="project" value="InterPro"/>
</dbReference>
<reference evidence="2" key="1">
    <citation type="journal article" date="2014" name="Front. Microbiol.">
        <title>High frequency of phylogenetically diverse reductive dehalogenase-homologous genes in deep subseafloor sedimentary metagenomes.</title>
        <authorList>
            <person name="Kawai M."/>
            <person name="Futagami T."/>
            <person name="Toyoda A."/>
            <person name="Takaki Y."/>
            <person name="Nishi S."/>
            <person name="Hori S."/>
            <person name="Arai W."/>
            <person name="Tsubouchi T."/>
            <person name="Morono Y."/>
            <person name="Uchiyama I."/>
            <person name="Ito T."/>
            <person name="Fujiyama A."/>
            <person name="Inagaki F."/>
            <person name="Takami H."/>
        </authorList>
    </citation>
    <scope>NUCLEOTIDE SEQUENCE</scope>
    <source>
        <strain evidence="2">Expedition CK06-06</strain>
    </source>
</reference>
<dbReference type="SUPFAM" id="SSF55469">
    <property type="entry name" value="FMN-dependent nitroreductase-like"/>
    <property type="match status" value="1"/>
</dbReference>
<proteinExistence type="predicted"/>
<protein>
    <recommendedName>
        <fullName evidence="1">Nitroreductase domain-containing protein</fullName>
    </recommendedName>
</protein>
<comment type="caution">
    <text evidence="2">The sequence shown here is derived from an EMBL/GenBank/DDBJ whole genome shotgun (WGS) entry which is preliminary data.</text>
</comment>
<accession>X0W841</accession>
<dbReference type="CDD" id="cd02142">
    <property type="entry name" value="McbC_SagB-like_oxidoreductase"/>
    <property type="match status" value="1"/>
</dbReference>
<dbReference type="EMBL" id="BARS01032232">
    <property type="protein sequence ID" value="GAG26770.1"/>
    <property type="molecule type" value="Genomic_DNA"/>
</dbReference>
<dbReference type="PANTHER" id="PTHR43745">
    <property type="entry name" value="NITROREDUCTASE MJ1384-RELATED"/>
    <property type="match status" value="1"/>
</dbReference>
<dbReference type="PANTHER" id="PTHR43745:SF2">
    <property type="entry name" value="NITROREDUCTASE MJ1384-RELATED"/>
    <property type="match status" value="1"/>
</dbReference>
<gene>
    <name evidence="2" type="ORF">S01H1_50053</name>
</gene>
<dbReference type="AlphaFoldDB" id="X0W841"/>
<dbReference type="Pfam" id="PF00881">
    <property type="entry name" value="Nitroreductase"/>
    <property type="match status" value="1"/>
</dbReference>
<organism evidence="2">
    <name type="scientific">marine sediment metagenome</name>
    <dbReference type="NCBI Taxonomy" id="412755"/>
    <lineage>
        <taxon>unclassified sequences</taxon>
        <taxon>metagenomes</taxon>
        <taxon>ecological metagenomes</taxon>
    </lineage>
</organism>
<feature type="domain" description="Nitroreductase" evidence="1">
    <location>
        <begin position="35"/>
        <end position="125"/>
    </location>
</feature>